<dbReference type="InterPro" id="IPR000644">
    <property type="entry name" value="CBS_dom"/>
</dbReference>
<dbReference type="CDD" id="cd04606">
    <property type="entry name" value="CBS_pair_Mg_transporter"/>
    <property type="match status" value="1"/>
</dbReference>
<evidence type="ECO:0000313" key="4">
    <source>
        <dbReference type="Proteomes" id="UP001165136"/>
    </source>
</evidence>
<evidence type="ECO:0000256" key="1">
    <source>
        <dbReference type="PROSITE-ProRule" id="PRU00703"/>
    </source>
</evidence>
<dbReference type="GO" id="GO:0016020">
    <property type="term" value="C:membrane"/>
    <property type="evidence" value="ECO:0007669"/>
    <property type="project" value="InterPro"/>
</dbReference>
<dbReference type="InterPro" id="IPR006668">
    <property type="entry name" value="Mg_transptr_MgtE_intracell_dom"/>
</dbReference>
<dbReference type="Pfam" id="PF03448">
    <property type="entry name" value="MgtE_N"/>
    <property type="match status" value="1"/>
</dbReference>
<dbReference type="PROSITE" id="PS51371">
    <property type="entry name" value="CBS"/>
    <property type="match status" value="1"/>
</dbReference>
<organism evidence="3 4">
    <name type="scientific">Amycolatopsis taiwanensis</name>
    <dbReference type="NCBI Taxonomy" id="342230"/>
    <lineage>
        <taxon>Bacteria</taxon>
        <taxon>Bacillati</taxon>
        <taxon>Actinomycetota</taxon>
        <taxon>Actinomycetes</taxon>
        <taxon>Pseudonocardiales</taxon>
        <taxon>Pseudonocardiaceae</taxon>
        <taxon>Amycolatopsis</taxon>
    </lineage>
</organism>
<dbReference type="SMART" id="SM00924">
    <property type="entry name" value="MgtE_N"/>
    <property type="match status" value="1"/>
</dbReference>
<protein>
    <recommendedName>
        <fullName evidence="2">CBS domain-containing protein</fullName>
    </recommendedName>
</protein>
<feature type="domain" description="CBS" evidence="2">
    <location>
        <begin position="373"/>
        <end position="432"/>
    </location>
</feature>
<dbReference type="InterPro" id="IPR038076">
    <property type="entry name" value="MgtE_N_sf"/>
</dbReference>
<dbReference type="SUPFAM" id="SSF158791">
    <property type="entry name" value="MgtE N-terminal domain-like"/>
    <property type="match status" value="1"/>
</dbReference>
<dbReference type="Gene3D" id="3.10.580.10">
    <property type="entry name" value="CBS-domain"/>
    <property type="match status" value="1"/>
</dbReference>
<dbReference type="AlphaFoldDB" id="A0A9W6QZ24"/>
<gene>
    <name evidence="3" type="ORF">Atai01_21100</name>
</gene>
<dbReference type="EMBL" id="BSTI01000004">
    <property type="protein sequence ID" value="GLY65491.1"/>
    <property type="molecule type" value="Genomic_DNA"/>
</dbReference>
<evidence type="ECO:0000313" key="3">
    <source>
        <dbReference type="EMBL" id="GLY65491.1"/>
    </source>
</evidence>
<dbReference type="GO" id="GO:0015095">
    <property type="term" value="F:magnesium ion transmembrane transporter activity"/>
    <property type="evidence" value="ECO:0007669"/>
    <property type="project" value="InterPro"/>
</dbReference>
<dbReference type="SUPFAM" id="SSF54631">
    <property type="entry name" value="CBS-domain pair"/>
    <property type="match status" value="1"/>
</dbReference>
<dbReference type="Pfam" id="PF00571">
    <property type="entry name" value="CBS"/>
    <property type="match status" value="1"/>
</dbReference>
<name>A0A9W6QZ24_9PSEU</name>
<comment type="caution">
    <text evidence="3">The sequence shown here is derived from an EMBL/GenBank/DDBJ whole genome shotgun (WGS) entry which is preliminary data.</text>
</comment>
<dbReference type="PANTHER" id="PTHR43773:SF1">
    <property type="entry name" value="MAGNESIUM TRANSPORTER MGTE"/>
    <property type="match status" value="1"/>
</dbReference>
<proteinExistence type="predicted"/>
<accession>A0A9W6QZ24</accession>
<dbReference type="RefSeq" id="WP_285486678.1">
    <property type="nucleotide sequence ID" value="NZ_BSTI01000004.1"/>
</dbReference>
<dbReference type="Gene3D" id="1.25.60.10">
    <property type="entry name" value="MgtE N-terminal domain-like"/>
    <property type="match status" value="1"/>
</dbReference>
<evidence type="ECO:0000259" key="2">
    <source>
        <dbReference type="PROSITE" id="PS51371"/>
    </source>
</evidence>
<dbReference type="SMART" id="SM00116">
    <property type="entry name" value="CBS"/>
    <property type="match status" value="1"/>
</dbReference>
<keyword evidence="1" id="KW-0129">CBS domain</keyword>
<dbReference type="InterPro" id="IPR046342">
    <property type="entry name" value="CBS_dom_sf"/>
</dbReference>
<dbReference type="PANTHER" id="PTHR43773">
    <property type="entry name" value="MAGNESIUM TRANSPORTER MGTE"/>
    <property type="match status" value="1"/>
</dbReference>
<keyword evidence="4" id="KW-1185">Reference proteome</keyword>
<dbReference type="InterPro" id="IPR006669">
    <property type="entry name" value="MgtE_transporter"/>
</dbReference>
<dbReference type="Proteomes" id="UP001165136">
    <property type="component" value="Unassembled WGS sequence"/>
</dbReference>
<reference evidence="3" key="1">
    <citation type="submission" date="2023-03" db="EMBL/GenBank/DDBJ databases">
        <title>Amycolatopsis taiwanensis NBRC 103393.</title>
        <authorList>
            <person name="Ichikawa N."/>
            <person name="Sato H."/>
            <person name="Tonouchi N."/>
        </authorList>
    </citation>
    <scope>NUCLEOTIDE SEQUENCE</scope>
    <source>
        <strain evidence="3">NBRC 103393</strain>
    </source>
</reference>
<sequence length="441" mass="48069">MTESPDQSPTPGASALSAQPARRLSLSALLRRAVLGAHGQQLGRPDDVIVRLRGQDYPLVTGLVADIGGRRVFLPAESIVDWHTGTIRLSTAKVDLRTFERRPGEVLLSADILGHRLIDIPQARLVRAYDLCLTETPAGWVLTDVDTRPTTWWHRAWQRLTGTAPGAASAVRDWKAFEALIGHEPSALLRSPTARLRRLKPQQIADLLEEASREEQGDLLRQVHTDPELEAGVFEELDDDPQARLLRNRSDEEVAGVLARMHADDAADAVMDLPQERRQAVLNLLPAGQRVKVTTLLSYQHNTAGGLMSLDYLALPAGTPAAEALARVRHAHGLQSEALTTVYAVDDHGRLRGAAGLVALVQADPATALAEVCEHDPVRVNPPADLLTVALLMSDYNLLALPVVDDGDRILGVVTVDDALEATVPDNWRHREPEPHPEPSD</sequence>